<dbReference type="AlphaFoldDB" id="A0A6J4UIQ0"/>
<dbReference type="InterPro" id="IPR002933">
    <property type="entry name" value="Peptidase_M20"/>
</dbReference>
<dbReference type="InterPro" id="IPR036264">
    <property type="entry name" value="Bact_exopeptidase_dim_dom"/>
</dbReference>
<dbReference type="InterPro" id="IPR011650">
    <property type="entry name" value="Peptidase_M20_dimer"/>
</dbReference>
<accession>A0A6J4UIQ0</accession>
<dbReference type="PANTHER" id="PTHR43808:SF9">
    <property type="entry name" value="BLL0789 PROTEIN"/>
    <property type="match status" value="1"/>
</dbReference>
<dbReference type="InterPro" id="IPR017150">
    <property type="entry name" value="Pept_M20_glutamate_carboxypep"/>
</dbReference>
<organism evidence="5">
    <name type="scientific">uncultured Thermomicrobiales bacterium</name>
    <dbReference type="NCBI Taxonomy" id="1645740"/>
    <lineage>
        <taxon>Bacteria</taxon>
        <taxon>Pseudomonadati</taxon>
        <taxon>Thermomicrobiota</taxon>
        <taxon>Thermomicrobia</taxon>
        <taxon>Thermomicrobiales</taxon>
        <taxon>environmental samples</taxon>
    </lineage>
</organism>
<dbReference type="PIRSF" id="PIRSF037238">
    <property type="entry name" value="Carboxypeptidase_G2"/>
    <property type="match status" value="1"/>
</dbReference>
<proteinExistence type="predicted"/>
<dbReference type="Pfam" id="PF07687">
    <property type="entry name" value="M20_dimer"/>
    <property type="match status" value="1"/>
</dbReference>
<keyword evidence="2" id="KW-0378">Hydrolase</keyword>
<dbReference type="CDD" id="cd03885">
    <property type="entry name" value="M20_CPDG2"/>
    <property type="match status" value="1"/>
</dbReference>
<keyword evidence="1" id="KW-0479">Metal-binding</keyword>
<protein>
    <recommendedName>
        <fullName evidence="4">Peptidase M20 dimerisation domain-containing protein</fullName>
    </recommendedName>
</protein>
<dbReference type="GO" id="GO:0046872">
    <property type="term" value="F:metal ion binding"/>
    <property type="evidence" value="ECO:0007669"/>
    <property type="project" value="UniProtKB-KW"/>
</dbReference>
<feature type="domain" description="Peptidase M20 dimerisation" evidence="4">
    <location>
        <begin position="185"/>
        <end position="276"/>
    </location>
</feature>
<dbReference type="Gene3D" id="3.30.70.360">
    <property type="match status" value="1"/>
</dbReference>
<dbReference type="SUPFAM" id="SSF53187">
    <property type="entry name" value="Zn-dependent exopeptidases"/>
    <property type="match status" value="1"/>
</dbReference>
<dbReference type="SUPFAM" id="SSF55031">
    <property type="entry name" value="Bacterial exopeptidase dimerisation domain"/>
    <property type="match status" value="1"/>
</dbReference>
<dbReference type="Gene3D" id="3.40.630.10">
    <property type="entry name" value="Zn peptidases"/>
    <property type="match status" value="1"/>
</dbReference>
<evidence type="ECO:0000259" key="4">
    <source>
        <dbReference type="Pfam" id="PF07687"/>
    </source>
</evidence>
<name>A0A6J4UIQ0_9BACT</name>
<evidence type="ECO:0000256" key="2">
    <source>
        <dbReference type="ARBA" id="ARBA00022801"/>
    </source>
</evidence>
<sequence length="381" mass="40026">MSDYLGYFEQNQGELLAFLTRMVEHESPTHDKAAVDRYGLFLSAAFGALGAEVETIPQERYGDHYRLTFDPPGGASEPEQLTVLCHLDTVCAIGELARRPIRVEGERMYGPGIYDMKGGTALVLFALRALREAGLSPRRRVVVLLTGEEEIGSPTSRALIEEEARKSAVVLCVEPPVAPGGNLKTARKGVGRFTMTIAGRASHAGAAHAEGINAITELAHQTLALAALTDYDLGTTVNVGLVRGGTRANVVPAEAHAEIDLRVATVAEGERVVPAILALAPVVPGATVRVTGGLNRPPMERTPAIGELFERARTLGATFGYEVSEAATGGGSDGQFAAALGIPTLDGLGINGDGAHADHEHILTDTLAPRGALIAALLHTL</sequence>
<evidence type="ECO:0000313" key="5">
    <source>
        <dbReference type="EMBL" id="CAA9550648.1"/>
    </source>
</evidence>
<dbReference type="PANTHER" id="PTHR43808">
    <property type="entry name" value="ACETYLORNITHINE DEACETYLASE"/>
    <property type="match status" value="1"/>
</dbReference>
<dbReference type="EMBL" id="CADCWN010000018">
    <property type="protein sequence ID" value="CAA9550648.1"/>
    <property type="molecule type" value="Genomic_DNA"/>
</dbReference>
<gene>
    <name evidence="5" type="ORF">AVDCRST_MAG18-287</name>
</gene>
<dbReference type="InterPro" id="IPR050072">
    <property type="entry name" value="Peptidase_M20A"/>
</dbReference>
<feature type="active site" description="Proton acceptor" evidence="3">
    <location>
        <position position="149"/>
    </location>
</feature>
<dbReference type="Pfam" id="PF01546">
    <property type="entry name" value="Peptidase_M20"/>
    <property type="match status" value="1"/>
</dbReference>
<dbReference type="GO" id="GO:0016787">
    <property type="term" value="F:hydrolase activity"/>
    <property type="evidence" value="ECO:0007669"/>
    <property type="project" value="UniProtKB-KW"/>
</dbReference>
<evidence type="ECO:0000256" key="3">
    <source>
        <dbReference type="PIRSR" id="PIRSR037238-1"/>
    </source>
</evidence>
<feature type="active site" evidence="3">
    <location>
        <position position="88"/>
    </location>
</feature>
<reference evidence="5" key="1">
    <citation type="submission" date="2020-02" db="EMBL/GenBank/DDBJ databases">
        <authorList>
            <person name="Meier V. D."/>
        </authorList>
    </citation>
    <scope>NUCLEOTIDE SEQUENCE</scope>
    <source>
        <strain evidence="5">AVDCRST_MAG18</strain>
    </source>
</reference>
<evidence type="ECO:0000256" key="1">
    <source>
        <dbReference type="ARBA" id="ARBA00022723"/>
    </source>
</evidence>